<dbReference type="EMBL" id="PRLL01000011">
    <property type="protein sequence ID" value="RYC73483.1"/>
    <property type="molecule type" value="Genomic_DNA"/>
</dbReference>
<evidence type="ECO:0000313" key="3">
    <source>
        <dbReference type="EMBL" id="RYC73483.1"/>
    </source>
</evidence>
<keyword evidence="1" id="KW-0963">Cytoplasm</keyword>
<sequence>MKKTKKAQSQVSVNRRASFDYHLGDKLICGMALSGPEVRLIRDHHLQLKGSFITLKNNELWLNNLTLGAETARNIKLLATKKQILSLQKSKLLGNTIVPTKLFGGSRYIKLEIALASGKKKYDKRLSIKHRDLDRERQKY</sequence>
<dbReference type="InterPro" id="IPR023620">
    <property type="entry name" value="SmpB"/>
</dbReference>
<comment type="caution">
    <text evidence="3">The sequence shown here is derived from an EMBL/GenBank/DDBJ whole genome shotgun (WGS) entry which is preliminary data.</text>
</comment>
<evidence type="ECO:0000313" key="4">
    <source>
        <dbReference type="Proteomes" id="UP001191004"/>
    </source>
</evidence>
<reference evidence="3 4" key="2">
    <citation type="journal article" date="2020" name="Cell Rep.">
        <title>Acquisition and Adaptation of Ultra-small Parasitic Reduced Genome Bacteria to Mammalian Hosts.</title>
        <authorList>
            <person name="McLean J.S."/>
            <person name="Bor B."/>
            <person name="Kerns K.A."/>
            <person name="Liu Q."/>
            <person name="To T.T."/>
            <person name="Solden L."/>
            <person name="Hendrickson E.L."/>
            <person name="Wrighton K."/>
            <person name="Shi W."/>
            <person name="He X."/>
        </authorList>
    </citation>
    <scope>NUCLEOTIDE SEQUENCE [LARGE SCALE GENOMIC DNA]</scope>
    <source>
        <strain evidence="3 4">TM7_KMM_G3_1_HOT_351</strain>
    </source>
</reference>
<dbReference type="Gene3D" id="2.40.280.10">
    <property type="match status" value="1"/>
</dbReference>
<dbReference type="PANTHER" id="PTHR30308">
    <property type="entry name" value="TMRNA-BINDING COMPONENT OF TRANS-TRANSLATION TAGGING COMPLEX"/>
    <property type="match status" value="1"/>
</dbReference>
<dbReference type="InterPro" id="IPR000037">
    <property type="entry name" value="SsrA-bd_prot"/>
</dbReference>
<dbReference type="Pfam" id="PF01668">
    <property type="entry name" value="SmpB"/>
    <property type="match status" value="1"/>
</dbReference>
<keyword evidence="4" id="KW-1185">Reference proteome</keyword>
<dbReference type="PANTHER" id="PTHR30308:SF2">
    <property type="entry name" value="SSRA-BINDING PROTEIN"/>
    <property type="match status" value="1"/>
</dbReference>
<evidence type="ECO:0000256" key="2">
    <source>
        <dbReference type="ARBA" id="ARBA00022884"/>
    </source>
</evidence>
<reference evidence="3 4" key="1">
    <citation type="journal article" date="2018" name="bioRxiv">
        <title>Evidence of independent acquisition and adaption of ultra-small bacteria to human hosts across the highly diverse yet reduced genomes of the phylum Saccharibacteria.</title>
        <authorList>
            <person name="McLean J.S."/>
            <person name="Bor B."/>
            <person name="To T.T."/>
            <person name="Liu Q."/>
            <person name="Kearns K.A."/>
            <person name="Solden L.M."/>
            <person name="Wrighton K.C."/>
            <person name="He X."/>
            <person name="Shi W."/>
        </authorList>
    </citation>
    <scope>NUCLEOTIDE SEQUENCE [LARGE SCALE GENOMIC DNA]</scope>
    <source>
        <strain evidence="3 4">TM7_KMM_G3_1_HOT_351</strain>
    </source>
</reference>
<proteinExistence type="predicted"/>
<gene>
    <name evidence="3" type="primary">smpB</name>
    <name evidence="3" type="ORF">G3KMM_00371</name>
</gene>
<organism evidence="3 4">
    <name type="scientific">Candidatus Nanosyncoccus nanoralicus</name>
    <dbReference type="NCBI Taxonomy" id="2171996"/>
    <lineage>
        <taxon>Bacteria</taxon>
        <taxon>Candidatus Saccharimonadota</taxon>
        <taxon>Candidatus Nanosyncoccalia</taxon>
        <taxon>Candidatus Nanosyncoccales</taxon>
        <taxon>Candidatus Nanosyncoccaceae</taxon>
        <taxon>Candidatus Nanosyncoccus</taxon>
    </lineage>
</organism>
<dbReference type="RefSeq" id="WP_129604794.1">
    <property type="nucleotide sequence ID" value="NZ_PRLL01000011.1"/>
</dbReference>
<keyword evidence="2" id="KW-0694">RNA-binding</keyword>
<dbReference type="SUPFAM" id="SSF74982">
    <property type="entry name" value="Small protein B (SmpB)"/>
    <property type="match status" value="1"/>
</dbReference>
<dbReference type="Proteomes" id="UP001191004">
    <property type="component" value="Unassembled WGS sequence"/>
</dbReference>
<accession>A0ABY0FM00</accession>
<evidence type="ECO:0000256" key="1">
    <source>
        <dbReference type="ARBA" id="ARBA00022490"/>
    </source>
</evidence>
<protein>
    <submittedName>
        <fullName evidence="3">SsrA-binding protein</fullName>
    </submittedName>
</protein>
<name>A0ABY0FM00_9BACT</name>